<evidence type="ECO:0000256" key="3">
    <source>
        <dbReference type="ARBA" id="ARBA00022525"/>
    </source>
</evidence>
<evidence type="ECO:0000256" key="9">
    <source>
        <dbReference type="ARBA" id="ARBA00023180"/>
    </source>
</evidence>
<organism evidence="11 12">
    <name type="scientific">Hydnomerulius pinastri MD-312</name>
    <dbReference type="NCBI Taxonomy" id="994086"/>
    <lineage>
        <taxon>Eukaryota</taxon>
        <taxon>Fungi</taxon>
        <taxon>Dikarya</taxon>
        <taxon>Basidiomycota</taxon>
        <taxon>Agaricomycotina</taxon>
        <taxon>Agaricomycetes</taxon>
        <taxon>Agaricomycetidae</taxon>
        <taxon>Boletales</taxon>
        <taxon>Boletales incertae sedis</taxon>
        <taxon>Leucogyrophana</taxon>
    </lineage>
</organism>
<name>A0A0C9VV52_9AGAM</name>
<evidence type="ECO:0000256" key="5">
    <source>
        <dbReference type="ARBA" id="ARBA00022729"/>
    </source>
</evidence>
<evidence type="ECO:0000256" key="1">
    <source>
        <dbReference type="ARBA" id="ARBA00004370"/>
    </source>
</evidence>
<dbReference type="GO" id="GO:0016491">
    <property type="term" value="F:oxidoreductase activity"/>
    <property type="evidence" value="ECO:0007669"/>
    <property type="project" value="InterPro"/>
</dbReference>
<evidence type="ECO:0000256" key="8">
    <source>
        <dbReference type="ARBA" id="ARBA00023157"/>
    </source>
</evidence>
<keyword evidence="7" id="KW-0472">Membrane</keyword>
<dbReference type="PROSITE" id="PS51110">
    <property type="entry name" value="SAP_A"/>
    <property type="match status" value="1"/>
</dbReference>
<comment type="subcellular location">
    <subcellularLocation>
        <location evidence="1">Membrane</location>
    </subcellularLocation>
    <subcellularLocation>
        <location evidence="2">Secreted</location>
    </subcellularLocation>
</comment>
<dbReference type="GO" id="GO:0016020">
    <property type="term" value="C:membrane"/>
    <property type="evidence" value="ECO:0007669"/>
    <property type="project" value="UniProtKB-SubCell"/>
</dbReference>
<proteinExistence type="predicted"/>
<feature type="domain" description="Saposin A-type" evidence="10">
    <location>
        <begin position="128"/>
        <end position="168"/>
    </location>
</feature>
<keyword evidence="12" id="KW-1185">Reference proteome</keyword>
<evidence type="ECO:0000256" key="6">
    <source>
        <dbReference type="ARBA" id="ARBA00022989"/>
    </source>
</evidence>
<evidence type="ECO:0000313" key="12">
    <source>
        <dbReference type="Proteomes" id="UP000053820"/>
    </source>
</evidence>
<evidence type="ECO:0000259" key="10">
    <source>
        <dbReference type="PROSITE" id="PS51110"/>
    </source>
</evidence>
<evidence type="ECO:0000256" key="4">
    <source>
        <dbReference type="ARBA" id="ARBA00022692"/>
    </source>
</evidence>
<keyword evidence="5" id="KW-0732">Signal</keyword>
<dbReference type="InterPro" id="IPR003119">
    <property type="entry name" value="SAP_A"/>
</dbReference>
<dbReference type="GO" id="GO:0005576">
    <property type="term" value="C:extracellular region"/>
    <property type="evidence" value="ECO:0007669"/>
    <property type="project" value="UniProtKB-SubCell"/>
</dbReference>
<accession>A0A0C9VV52</accession>
<keyword evidence="8" id="KW-1015">Disulfide bond</keyword>
<dbReference type="OrthoDB" id="408954at2759"/>
<keyword evidence="3" id="KW-0964">Secreted</keyword>
<dbReference type="GO" id="GO:0005506">
    <property type="term" value="F:iron ion binding"/>
    <property type="evidence" value="ECO:0007669"/>
    <property type="project" value="InterPro"/>
</dbReference>
<evidence type="ECO:0000256" key="7">
    <source>
        <dbReference type="ARBA" id="ARBA00023136"/>
    </source>
</evidence>
<dbReference type="Proteomes" id="UP000053820">
    <property type="component" value="Unassembled WGS sequence"/>
</dbReference>
<dbReference type="EMBL" id="KN839858">
    <property type="protein sequence ID" value="KIJ61980.1"/>
    <property type="molecule type" value="Genomic_DNA"/>
</dbReference>
<protein>
    <recommendedName>
        <fullName evidence="10">Saposin A-type domain-containing protein</fullName>
    </recommendedName>
</protein>
<evidence type="ECO:0000256" key="2">
    <source>
        <dbReference type="ARBA" id="ARBA00004613"/>
    </source>
</evidence>
<gene>
    <name evidence="11" type="ORF">HYDPIDRAFT_169366</name>
</gene>
<reference evidence="11 12" key="1">
    <citation type="submission" date="2014-04" db="EMBL/GenBank/DDBJ databases">
        <title>Evolutionary Origins and Diversification of the Mycorrhizal Mutualists.</title>
        <authorList>
            <consortium name="DOE Joint Genome Institute"/>
            <consortium name="Mycorrhizal Genomics Consortium"/>
            <person name="Kohler A."/>
            <person name="Kuo A."/>
            <person name="Nagy L.G."/>
            <person name="Floudas D."/>
            <person name="Copeland A."/>
            <person name="Barry K.W."/>
            <person name="Cichocki N."/>
            <person name="Veneault-Fourrey C."/>
            <person name="LaButti K."/>
            <person name="Lindquist E.A."/>
            <person name="Lipzen A."/>
            <person name="Lundell T."/>
            <person name="Morin E."/>
            <person name="Murat C."/>
            <person name="Riley R."/>
            <person name="Ohm R."/>
            <person name="Sun H."/>
            <person name="Tunlid A."/>
            <person name="Henrissat B."/>
            <person name="Grigoriev I.V."/>
            <person name="Hibbett D.S."/>
            <person name="Martin F."/>
        </authorList>
    </citation>
    <scope>NUCLEOTIDE SEQUENCE [LARGE SCALE GENOMIC DNA]</scope>
    <source>
        <strain evidence="11 12">MD-312</strain>
    </source>
</reference>
<dbReference type="GO" id="GO:0008610">
    <property type="term" value="P:lipid biosynthetic process"/>
    <property type="evidence" value="ECO:0007669"/>
    <property type="project" value="InterPro"/>
</dbReference>
<evidence type="ECO:0000313" key="11">
    <source>
        <dbReference type="EMBL" id="KIJ61980.1"/>
    </source>
</evidence>
<keyword evidence="9" id="KW-0325">Glycoprotein</keyword>
<dbReference type="HOGENOM" id="CLU_043293_1_1_1"/>
<sequence>MSAVLNSCAAHLSTPVWNATCPASMDAQNIGPKPLHIPFYFAMRQNLIGDIPDTILTLAAPVIMFWTLSLCFHCLDISSWRWLDRYRIHESEEVKSRNLASRSEVFWTVFSQHVVQSLLGYIWLDEPQEISIVACQRGMEVVGEVLRRVMTCPAVPEAWQKVWELRGAEMTHWLYWWGVPAFQLLLSMFILDTWEYFLHRLMHSNKFLYKHFHSVHHRLYIPYAYGAMYNHPLEGFILDTCGALLASTISGLTVRQAMFFFTFSTAKGIHDHCGYNFPLDPFQFLSGNNVEYHDIHHQASVKSFAGVGLRTIGMKSNFSQPFFTHWDTILGTRMTKKDVEERKYRNKAKAT</sequence>
<dbReference type="PANTHER" id="PTHR11863">
    <property type="entry name" value="STEROL DESATURASE"/>
    <property type="match status" value="1"/>
</dbReference>
<keyword evidence="4" id="KW-0812">Transmembrane</keyword>
<dbReference type="Pfam" id="PF04116">
    <property type="entry name" value="FA_hydroxylase"/>
    <property type="match status" value="1"/>
</dbReference>
<dbReference type="InterPro" id="IPR006694">
    <property type="entry name" value="Fatty_acid_hydroxylase"/>
</dbReference>
<dbReference type="AlphaFoldDB" id="A0A0C9VV52"/>
<dbReference type="InterPro" id="IPR050307">
    <property type="entry name" value="Sterol_Desaturase_Related"/>
</dbReference>
<keyword evidence="6" id="KW-1133">Transmembrane helix</keyword>